<gene>
    <name evidence="1" type="ORF">C7M71_011140</name>
</gene>
<name>A0A345SW04_9ACTN</name>
<dbReference type="KEGG" id="stri:C7M71_011140"/>
<proteinExistence type="predicted"/>
<dbReference type="OrthoDB" id="5197361at2"/>
<evidence type="ECO:0000313" key="1">
    <source>
        <dbReference type="EMBL" id="AXI77909.1"/>
    </source>
</evidence>
<dbReference type="Gene3D" id="3.10.420.10">
    <property type="entry name" value="SecB-like"/>
    <property type="match status" value="1"/>
</dbReference>
<organism evidence="1 2">
    <name type="scientific">Peterkaempfera bronchialis</name>
    <dbReference type="NCBI Taxonomy" id="2126346"/>
    <lineage>
        <taxon>Bacteria</taxon>
        <taxon>Bacillati</taxon>
        <taxon>Actinomycetota</taxon>
        <taxon>Actinomycetes</taxon>
        <taxon>Kitasatosporales</taxon>
        <taxon>Streptomycetaceae</taxon>
        <taxon>Peterkaempfera</taxon>
    </lineage>
</organism>
<dbReference type="InterPro" id="IPR035958">
    <property type="entry name" value="SecB-like_sf"/>
</dbReference>
<sequence>MSGDQMQGRQPSISDSASLLEVLLGDASVVRGPATNYKPGPARISIDSEGSFHRSPGEPATAGVVVCKDEYVAQLRNTDGETIAEIKASFVAAFSVECDEEPDKDELEEFAGSTGRLVLRPYAREFMHQMSTRMGIPALTLEVLRFKGTVIDEDDPSKTFRQGEVRT</sequence>
<dbReference type="SUPFAM" id="SSF54611">
    <property type="entry name" value="SecB-like"/>
    <property type="match status" value="1"/>
</dbReference>
<dbReference type="Proteomes" id="UP000249340">
    <property type="component" value="Chromosome"/>
</dbReference>
<dbReference type="EMBL" id="CP031264">
    <property type="protein sequence ID" value="AXI77909.1"/>
    <property type="molecule type" value="Genomic_DNA"/>
</dbReference>
<dbReference type="RefSeq" id="WP_111493459.1">
    <property type="nucleotide sequence ID" value="NZ_CP031264.1"/>
</dbReference>
<reference evidence="2" key="1">
    <citation type="submission" date="2018-07" db="EMBL/GenBank/DDBJ databases">
        <title>Streptacidiphilus bronchialis DSM 106435 chromosome.</title>
        <authorList>
            <person name="Batra D."/>
            <person name="Gulvik C.A."/>
        </authorList>
    </citation>
    <scope>NUCLEOTIDE SEQUENCE [LARGE SCALE GENOMIC DNA]</scope>
    <source>
        <strain evidence="2">DSM 106435</strain>
    </source>
</reference>
<dbReference type="AlphaFoldDB" id="A0A345SW04"/>
<accession>A0A345SW04</accession>
<keyword evidence="2" id="KW-1185">Reference proteome</keyword>
<protein>
    <submittedName>
        <fullName evidence="1">Uncharacterized protein</fullName>
    </submittedName>
</protein>
<evidence type="ECO:0000313" key="2">
    <source>
        <dbReference type="Proteomes" id="UP000249340"/>
    </source>
</evidence>